<protein>
    <submittedName>
        <fullName evidence="9">Rhomboid family intramembrane serine protease</fullName>
    </submittedName>
</protein>
<feature type="transmembrane region" description="Helical" evidence="7">
    <location>
        <begin position="242"/>
        <end position="258"/>
    </location>
</feature>
<comment type="subcellular location">
    <subcellularLocation>
        <location evidence="1">Membrane</location>
        <topology evidence="1">Multi-pass membrane protein</topology>
    </subcellularLocation>
</comment>
<evidence type="ECO:0000256" key="6">
    <source>
        <dbReference type="ARBA" id="ARBA00023136"/>
    </source>
</evidence>
<keyword evidence="4" id="KW-0378">Hydrolase</keyword>
<dbReference type="AlphaFoldDB" id="A0A8J3TV30"/>
<proteinExistence type="inferred from homology"/>
<organism evidence="9 10">
    <name type="scientific">Planotetraspora mira</name>
    <dbReference type="NCBI Taxonomy" id="58121"/>
    <lineage>
        <taxon>Bacteria</taxon>
        <taxon>Bacillati</taxon>
        <taxon>Actinomycetota</taxon>
        <taxon>Actinomycetes</taxon>
        <taxon>Streptosporangiales</taxon>
        <taxon>Streptosporangiaceae</taxon>
        <taxon>Planotetraspora</taxon>
    </lineage>
</organism>
<evidence type="ECO:0000256" key="3">
    <source>
        <dbReference type="ARBA" id="ARBA00022692"/>
    </source>
</evidence>
<keyword evidence="3 7" id="KW-0812">Transmembrane</keyword>
<evidence type="ECO:0000259" key="8">
    <source>
        <dbReference type="Pfam" id="PF01694"/>
    </source>
</evidence>
<evidence type="ECO:0000313" key="10">
    <source>
        <dbReference type="Proteomes" id="UP000650628"/>
    </source>
</evidence>
<dbReference type="Gene3D" id="1.20.1540.10">
    <property type="entry name" value="Rhomboid-like"/>
    <property type="match status" value="1"/>
</dbReference>
<evidence type="ECO:0000313" key="9">
    <source>
        <dbReference type="EMBL" id="GII33683.1"/>
    </source>
</evidence>
<feature type="transmembrane region" description="Helical" evidence="7">
    <location>
        <begin position="71"/>
        <end position="91"/>
    </location>
</feature>
<dbReference type="GO" id="GO:0006508">
    <property type="term" value="P:proteolysis"/>
    <property type="evidence" value="ECO:0007669"/>
    <property type="project" value="UniProtKB-KW"/>
</dbReference>
<reference evidence="9 10" key="1">
    <citation type="submission" date="2021-01" db="EMBL/GenBank/DDBJ databases">
        <title>Whole genome shotgun sequence of Planotetraspora mira NBRC 15435.</title>
        <authorList>
            <person name="Komaki H."/>
            <person name="Tamura T."/>
        </authorList>
    </citation>
    <scope>NUCLEOTIDE SEQUENCE [LARGE SCALE GENOMIC DNA]</scope>
    <source>
        <strain evidence="9 10">NBRC 15435</strain>
    </source>
</reference>
<evidence type="ECO:0000256" key="7">
    <source>
        <dbReference type="SAM" id="Phobius"/>
    </source>
</evidence>
<evidence type="ECO:0000256" key="4">
    <source>
        <dbReference type="ARBA" id="ARBA00022801"/>
    </source>
</evidence>
<feature type="transmembrane region" description="Helical" evidence="7">
    <location>
        <begin position="189"/>
        <end position="207"/>
    </location>
</feature>
<feature type="transmembrane region" description="Helical" evidence="7">
    <location>
        <begin position="213"/>
        <end position="230"/>
    </location>
</feature>
<gene>
    <name evidence="9" type="ORF">Pmi06nite_71250</name>
</gene>
<comment type="caution">
    <text evidence="9">The sequence shown here is derived from an EMBL/GenBank/DDBJ whole genome shotgun (WGS) entry which is preliminary data.</text>
</comment>
<name>A0A8J3TV30_9ACTN</name>
<feature type="domain" description="Peptidase S54 rhomboid" evidence="8">
    <location>
        <begin position="141"/>
        <end position="279"/>
    </location>
</feature>
<dbReference type="PANTHER" id="PTHR43731">
    <property type="entry name" value="RHOMBOID PROTEASE"/>
    <property type="match status" value="1"/>
</dbReference>
<sequence>MEDQVSAPAQAEAPTCYRHPKKETYLRCTRCDRYICPDCMRDAAVGHQCVECVREGNKSVRQARTVFGGKVSAVPAVTYVLITVNVLAYLAELAFPWIVDRFGNLGIGLLGPDGRQYLYQQEFARLYGDGSGLQPVGIAFGEWYRLITSAFLHLPPDQGGFGILHIILNMYWLWTLGRVVEELLGRLRFIALYLLSAVGGSALAYLISPDQAAIGASGAVFGLAVAYFVFSRRLNHDPAGATRLIVTFLIWMVVSAGFTSWEGHLGGLLAGGAVALCLANLPRNRHLVGVGAVLALLAVLVVLKTSQLTGVV</sequence>
<feature type="transmembrane region" description="Helical" evidence="7">
    <location>
        <begin position="159"/>
        <end position="177"/>
    </location>
</feature>
<keyword evidence="9" id="KW-0645">Protease</keyword>
<dbReference type="Pfam" id="PF01694">
    <property type="entry name" value="Rhomboid"/>
    <property type="match status" value="1"/>
</dbReference>
<evidence type="ECO:0000256" key="1">
    <source>
        <dbReference type="ARBA" id="ARBA00004141"/>
    </source>
</evidence>
<keyword evidence="10" id="KW-1185">Reference proteome</keyword>
<dbReference type="GO" id="GO:0004252">
    <property type="term" value="F:serine-type endopeptidase activity"/>
    <property type="evidence" value="ECO:0007669"/>
    <property type="project" value="InterPro"/>
</dbReference>
<dbReference type="PANTHER" id="PTHR43731:SF14">
    <property type="entry name" value="PRESENILIN-ASSOCIATED RHOMBOID-LIKE PROTEIN, MITOCHONDRIAL"/>
    <property type="match status" value="1"/>
</dbReference>
<keyword evidence="6 7" id="KW-0472">Membrane</keyword>
<dbReference type="RefSeq" id="WP_203957505.1">
    <property type="nucleotide sequence ID" value="NZ_BOOO01000041.1"/>
</dbReference>
<dbReference type="SUPFAM" id="SSF144091">
    <property type="entry name" value="Rhomboid-like"/>
    <property type="match status" value="1"/>
</dbReference>
<dbReference type="InterPro" id="IPR022764">
    <property type="entry name" value="Peptidase_S54_rhomboid_dom"/>
</dbReference>
<dbReference type="EMBL" id="BOOO01000041">
    <property type="protein sequence ID" value="GII33683.1"/>
    <property type="molecule type" value="Genomic_DNA"/>
</dbReference>
<evidence type="ECO:0000256" key="2">
    <source>
        <dbReference type="ARBA" id="ARBA00009045"/>
    </source>
</evidence>
<evidence type="ECO:0000256" key="5">
    <source>
        <dbReference type="ARBA" id="ARBA00022989"/>
    </source>
</evidence>
<dbReference type="InterPro" id="IPR035952">
    <property type="entry name" value="Rhomboid-like_sf"/>
</dbReference>
<accession>A0A8J3TV30</accession>
<dbReference type="InterPro" id="IPR050925">
    <property type="entry name" value="Rhomboid_protease_S54"/>
</dbReference>
<dbReference type="GO" id="GO:0016020">
    <property type="term" value="C:membrane"/>
    <property type="evidence" value="ECO:0007669"/>
    <property type="project" value="UniProtKB-SubCell"/>
</dbReference>
<dbReference type="SUPFAM" id="SSF57845">
    <property type="entry name" value="B-box zinc-binding domain"/>
    <property type="match status" value="1"/>
</dbReference>
<keyword evidence="5 7" id="KW-1133">Transmembrane helix</keyword>
<dbReference type="Proteomes" id="UP000650628">
    <property type="component" value="Unassembled WGS sequence"/>
</dbReference>
<feature type="transmembrane region" description="Helical" evidence="7">
    <location>
        <begin position="288"/>
        <end position="306"/>
    </location>
</feature>
<comment type="similarity">
    <text evidence="2">Belongs to the peptidase S54 family.</text>
</comment>